<name>A0ABV5X8Q6_9NOCA</name>
<evidence type="ECO:0000313" key="3">
    <source>
        <dbReference type="EMBL" id="MFB9778791.1"/>
    </source>
</evidence>
<keyword evidence="1" id="KW-0472">Membrane</keyword>
<organism evidence="3 4">
    <name type="scientific">Rhodococcus baikonurensis</name>
    <dbReference type="NCBI Taxonomy" id="172041"/>
    <lineage>
        <taxon>Bacteria</taxon>
        <taxon>Bacillati</taxon>
        <taxon>Actinomycetota</taxon>
        <taxon>Actinomycetes</taxon>
        <taxon>Mycobacteriales</taxon>
        <taxon>Nocardiaceae</taxon>
        <taxon>Rhodococcus</taxon>
        <taxon>Rhodococcus erythropolis group</taxon>
    </lineage>
</organism>
<sequence>MTRVKPSRLIAALALLILGVIEFELAVNTTGGQIVDQQLMVGAATSEGLSVFSTEFIGLVTPILIVGGVLVALMITLRNNPIALALRVVVVTLGPITTAWVLKQSLDRPDLNGLVMHNSFPSGTLTAIAALVCAIVLVTPSRWRAVVAVNGALLTIGTAISVVVLQWHRPSDVIGALLLVGCYTLAVSAFPLNTSVARHAVLADSGNERLRECDPCTLG</sequence>
<comment type="caution">
    <text evidence="3">The sequence shown here is derived from an EMBL/GenBank/DDBJ whole genome shotgun (WGS) entry which is preliminary data.</text>
</comment>
<keyword evidence="4" id="KW-1185">Reference proteome</keyword>
<keyword evidence="1" id="KW-1133">Transmembrane helix</keyword>
<feature type="transmembrane region" description="Helical" evidence="1">
    <location>
        <begin position="84"/>
        <end position="102"/>
    </location>
</feature>
<dbReference type="InterPro" id="IPR036938">
    <property type="entry name" value="PAP2/HPO_sf"/>
</dbReference>
<accession>A0ABV5X8Q6</accession>
<feature type="transmembrane region" description="Helical" evidence="1">
    <location>
        <begin position="146"/>
        <end position="167"/>
    </location>
</feature>
<feature type="transmembrane region" description="Helical" evidence="1">
    <location>
        <begin position="122"/>
        <end position="139"/>
    </location>
</feature>
<evidence type="ECO:0000256" key="1">
    <source>
        <dbReference type="SAM" id="Phobius"/>
    </source>
</evidence>
<dbReference type="SUPFAM" id="SSF48317">
    <property type="entry name" value="Acid phosphatase/Vanadium-dependent haloperoxidase"/>
    <property type="match status" value="1"/>
</dbReference>
<protein>
    <submittedName>
        <fullName evidence="3">Phosphatase PAP2 family protein</fullName>
    </submittedName>
</protein>
<evidence type="ECO:0000259" key="2">
    <source>
        <dbReference type="SMART" id="SM00014"/>
    </source>
</evidence>
<dbReference type="SMART" id="SM00014">
    <property type="entry name" value="acidPPc"/>
    <property type="match status" value="1"/>
</dbReference>
<feature type="transmembrane region" description="Helical" evidence="1">
    <location>
        <begin position="173"/>
        <end position="192"/>
    </location>
</feature>
<dbReference type="InterPro" id="IPR000326">
    <property type="entry name" value="PAP2/HPO"/>
</dbReference>
<gene>
    <name evidence="3" type="ORF">ACFFQ6_03810</name>
</gene>
<dbReference type="EMBL" id="JBHMAS010000004">
    <property type="protein sequence ID" value="MFB9778791.1"/>
    <property type="molecule type" value="Genomic_DNA"/>
</dbReference>
<reference evidence="3 4" key="1">
    <citation type="submission" date="2024-09" db="EMBL/GenBank/DDBJ databases">
        <authorList>
            <person name="Sun Q."/>
            <person name="Mori K."/>
        </authorList>
    </citation>
    <scope>NUCLEOTIDE SEQUENCE [LARGE SCALE GENOMIC DNA]</scope>
    <source>
        <strain evidence="3 4">JCM 11411</strain>
    </source>
</reference>
<dbReference type="Pfam" id="PF01569">
    <property type="entry name" value="PAP2"/>
    <property type="match status" value="1"/>
</dbReference>
<keyword evidence="1" id="KW-0812">Transmembrane</keyword>
<evidence type="ECO:0000313" key="4">
    <source>
        <dbReference type="Proteomes" id="UP001589587"/>
    </source>
</evidence>
<feature type="transmembrane region" description="Helical" evidence="1">
    <location>
        <begin position="56"/>
        <end position="77"/>
    </location>
</feature>
<feature type="domain" description="Phosphatidic acid phosphatase type 2/haloperoxidase" evidence="2">
    <location>
        <begin position="80"/>
        <end position="188"/>
    </location>
</feature>
<dbReference type="Proteomes" id="UP001589587">
    <property type="component" value="Unassembled WGS sequence"/>
</dbReference>
<proteinExistence type="predicted"/>
<dbReference type="Gene3D" id="1.20.144.10">
    <property type="entry name" value="Phosphatidic acid phosphatase type 2/haloperoxidase"/>
    <property type="match status" value="1"/>
</dbReference>
<dbReference type="RefSeq" id="WP_378373906.1">
    <property type="nucleotide sequence ID" value="NZ_JBHMAS010000004.1"/>
</dbReference>